<evidence type="ECO:0008006" key="4">
    <source>
        <dbReference type="Google" id="ProtNLM"/>
    </source>
</evidence>
<protein>
    <recommendedName>
        <fullName evidence="4">Ribosome biogenesis protein NOP53</fullName>
    </recommendedName>
</protein>
<gene>
    <name evidence="2" type="ORF">PCOR1329_LOCUS76580</name>
</gene>
<dbReference type="Proteomes" id="UP001189429">
    <property type="component" value="Unassembled WGS sequence"/>
</dbReference>
<feature type="compositionally biased region" description="Basic and acidic residues" evidence="1">
    <location>
        <begin position="83"/>
        <end position="103"/>
    </location>
</feature>
<proteinExistence type="predicted"/>
<evidence type="ECO:0000313" key="2">
    <source>
        <dbReference type="EMBL" id="CAK0898931.1"/>
    </source>
</evidence>
<feature type="compositionally biased region" description="Low complexity" evidence="1">
    <location>
        <begin position="104"/>
        <end position="116"/>
    </location>
</feature>
<name>A0ABN9XGV9_9DINO</name>
<reference evidence="2" key="1">
    <citation type="submission" date="2023-10" db="EMBL/GenBank/DDBJ databases">
        <authorList>
            <person name="Chen Y."/>
            <person name="Shah S."/>
            <person name="Dougan E. K."/>
            <person name="Thang M."/>
            <person name="Chan C."/>
        </authorList>
    </citation>
    <scope>NUCLEOTIDE SEQUENCE [LARGE SCALE GENOMIC DNA]</scope>
</reference>
<accession>A0ABN9XGV9</accession>
<organism evidence="2 3">
    <name type="scientific">Prorocentrum cordatum</name>
    <dbReference type="NCBI Taxonomy" id="2364126"/>
    <lineage>
        <taxon>Eukaryota</taxon>
        <taxon>Sar</taxon>
        <taxon>Alveolata</taxon>
        <taxon>Dinophyceae</taxon>
        <taxon>Prorocentrales</taxon>
        <taxon>Prorocentraceae</taxon>
        <taxon>Prorocentrum</taxon>
    </lineage>
</organism>
<evidence type="ECO:0000256" key="1">
    <source>
        <dbReference type="SAM" id="MobiDB-lite"/>
    </source>
</evidence>
<comment type="caution">
    <text evidence="2">The sequence shown here is derived from an EMBL/GenBank/DDBJ whole genome shotgun (WGS) entry which is preliminary data.</text>
</comment>
<feature type="compositionally biased region" description="Low complexity" evidence="1">
    <location>
        <begin position="1"/>
        <end position="14"/>
    </location>
</feature>
<feature type="region of interest" description="Disordered" evidence="1">
    <location>
        <begin position="1"/>
        <end position="150"/>
    </location>
</feature>
<keyword evidence="3" id="KW-1185">Reference proteome</keyword>
<evidence type="ECO:0000313" key="3">
    <source>
        <dbReference type="Proteomes" id="UP001189429"/>
    </source>
</evidence>
<sequence length="166" mass="18596">MPPKARASAAARTAKPITKQDEQRKKTNTQAKHIDDLKKGNVNQRALLSDTRKTARTRDNTTQRFAKCTDRAAKQLRRKKERKRYEAWEQEAMGRYDAWKASDDGSGSIQPSSDSSAMDDEGPNDPTKTTKTRAAQAGGPLVDFRPQSEISKLLDADDDNIFSELK</sequence>
<feature type="compositionally biased region" description="Basic and acidic residues" evidence="1">
    <location>
        <begin position="50"/>
        <end position="73"/>
    </location>
</feature>
<dbReference type="EMBL" id="CAUYUJ010020521">
    <property type="protein sequence ID" value="CAK0898931.1"/>
    <property type="molecule type" value="Genomic_DNA"/>
</dbReference>